<protein>
    <submittedName>
        <fullName evidence="2">IPT/TIG domain-containing protein</fullName>
    </submittedName>
</protein>
<accession>A0ABR9NQV3</accession>
<evidence type="ECO:0000259" key="1">
    <source>
        <dbReference type="SMART" id="SM00429"/>
    </source>
</evidence>
<gene>
    <name evidence="2" type="ORF">IIE05_01550</name>
</gene>
<dbReference type="InterPro" id="IPR002909">
    <property type="entry name" value="IPT_dom"/>
</dbReference>
<dbReference type="SUPFAM" id="SSF49464">
    <property type="entry name" value="Carboxypeptidase regulatory domain-like"/>
    <property type="match status" value="1"/>
</dbReference>
<dbReference type="EMBL" id="JADBFD010000002">
    <property type="protein sequence ID" value="MBE2886647.1"/>
    <property type="molecule type" value="Genomic_DNA"/>
</dbReference>
<dbReference type="Gene3D" id="2.60.40.10">
    <property type="entry name" value="Immunoglobulins"/>
    <property type="match status" value="3"/>
</dbReference>
<dbReference type="CDD" id="cd00102">
    <property type="entry name" value="IPT"/>
    <property type="match status" value="1"/>
</dbReference>
<dbReference type="InterPro" id="IPR008969">
    <property type="entry name" value="CarboxyPept-like_regulatory"/>
</dbReference>
<dbReference type="PROSITE" id="PS00018">
    <property type="entry name" value="EF_HAND_1"/>
    <property type="match status" value="1"/>
</dbReference>
<keyword evidence="3" id="KW-1185">Reference proteome</keyword>
<dbReference type="SMART" id="SM00429">
    <property type="entry name" value="IPT"/>
    <property type="match status" value="2"/>
</dbReference>
<sequence length="1056" mass="108400">MVIHGRVFGNIRLFLTLIFTLLTATSAMAYNISGTVINSSGKPGRIFITAFPSSGGDQGPGVSIESAGAFTITGVPSGTYTLQAFVATQGTNIRHANDPAGSAQVNVNSTNVTGQTIILNNPPPVAPAAPQVIVYRSNGGNFVMWNGETDNSTGSELPIADKYRISWSSTNGGATIGSKDVASGDNDFFAHVGGLANYWYKVEALVGAASAASSWTPVTTTSGVTVTGTVNLTGISATGPLLVALVNESGDIPVFCTTFVSSPSGSQSYTVNNVPPGTYQVYGLLDMNNNGTLDYGDIQQTNADQAAPSITVASSNKVAPTVTLSAGNARAIVTTNHGMVQSGYSWLNLDLGLEGMQKQPVNVTVSGPGISATTIGLSRWNEFNWWFSPSGSVNVGDTYAFTTYYSDGTFETLNASITAIIDSYPTPVSPVGLVPYSTNATPTFAWTAPAAPPATYTYQVWLSGPGGQFWSPSSDTPISSGTTSVVYNYDNTASQSLLVDGTTYYWTISVVDSNGNSGGYQTQFTPTSQPAISAFYPASSNVGGTVTIRGINFDPVAANNSVTFGGNVSVTASSVSPDGTTLTAVVPNAGNGNLTVTISSKSPATSSQPFYIGNTVSFTGKVLNSGNLPVAGATIEMEHYPLEKTTSAADGTFTLSGLPGNSTPFRLIIAKDGYLPVYTDILYTFTANIDYSNTPYYLYTGSELGLGSGKSAVLARVLNSQDYSGVSGVTATASSSFHPQSPYMVEYLNSTTFTGSATDESGIFRVRNIDANDYVTLTATRSGWFFTTPSFLVPGGAVVELGIIGSPPPSPAISTVSPSKAKAGTQVTISGNNFGATPTDNVVKFNGVTAGIISVTASSQILVTVPQGATTGRVTVTTVGGTATSAENFTLQNTLSVNVAGTGSGTVNSITEGLAFVCSSGTCSSDFDSSSSLVLAATPGNGSLFTGWSGACAGTGNCSVTLGTDKSATATFDIVPNVQMGTVYFGSISDAYVAAVTGATIKAKAMAFTALDLNRDIAVTLSGGYDPSLNSVTGYTTIGGLTVWLGSVTLSNVAVQ</sequence>
<dbReference type="Pfam" id="PF01833">
    <property type="entry name" value="TIG"/>
    <property type="match status" value="2"/>
</dbReference>
<dbReference type="Proteomes" id="UP000618926">
    <property type="component" value="Unassembled WGS sequence"/>
</dbReference>
<reference evidence="2 3" key="1">
    <citation type="submission" date="2020-10" db="EMBL/GenBank/DDBJ databases">
        <title>Investigation of anaerobic biodegradation of phenanthrene by a sulfate-dependent Geobacter anodireducens strain PheS2.</title>
        <authorList>
            <person name="Zhang Z."/>
        </authorList>
    </citation>
    <scope>NUCLEOTIDE SEQUENCE [LARGE SCALE GENOMIC DNA]</scope>
    <source>
        <strain evidence="2 3">PheS2</strain>
    </source>
</reference>
<feature type="domain" description="IPT/TIG" evidence="1">
    <location>
        <begin position="529"/>
        <end position="613"/>
    </location>
</feature>
<dbReference type="RefSeq" id="WP_192905003.1">
    <property type="nucleotide sequence ID" value="NZ_JADBFD010000002.1"/>
</dbReference>
<dbReference type="InterPro" id="IPR013783">
    <property type="entry name" value="Ig-like_fold"/>
</dbReference>
<dbReference type="InterPro" id="IPR014756">
    <property type="entry name" value="Ig_E-set"/>
</dbReference>
<comment type="caution">
    <text evidence="2">The sequence shown here is derived from an EMBL/GenBank/DDBJ whole genome shotgun (WGS) entry which is preliminary data.</text>
</comment>
<dbReference type="SUPFAM" id="SSF81296">
    <property type="entry name" value="E set domains"/>
    <property type="match status" value="2"/>
</dbReference>
<organism evidence="2 3">
    <name type="scientific">Geobacter anodireducens</name>
    <dbReference type="NCBI Taxonomy" id="1340425"/>
    <lineage>
        <taxon>Bacteria</taxon>
        <taxon>Pseudomonadati</taxon>
        <taxon>Thermodesulfobacteriota</taxon>
        <taxon>Desulfuromonadia</taxon>
        <taxon>Geobacterales</taxon>
        <taxon>Geobacteraceae</taxon>
        <taxon>Geobacter</taxon>
    </lineage>
</organism>
<proteinExistence type="predicted"/>
<evidence type="ECO:0000313" key="3">
    <source>
        <dbReference type="Proteomes" id="UP000618926"/>
    </source>
</evidence>
<evidence type="ECO:0000313" key="2">
    <source>
        <dbReference type="EMBL" id="MBE2886647.1"/>
    </source>
</evidence>
<name>A0ABR9NQV3_9BACT</name>
<feature type="domain" description="IPT/TIG" evidence="1">
    <location>
        <begin position="810"/>
        <end position="892"/>
    </location>
</feature>
<dbReference type="Gene3D" id="2.60.40.1120">
    <property type="entry name" value="Carboxypeptidase-like, regulatory domain"/>
    <property type="match status" value="1"/>
</dbReference>
<dbReference type="InterPro" id="IPR018247">
    <property type="entry name" value="EF_Hand_1_Ca_BS"/>
</dbReference>